<evidence type="ECO:0000256" key="1">
    <source>
        <dbReference type="ARBA" id="ARBA00022801"/>
    </source>
</evidence>
<proteinExistence type="predicted"/>
<reference evidence="3 4" key="1">
    <citation type="submission" date="2020-02" db="EMBL/GenBank/DDBJ databases">
        <authorList>
            <person name="Babadi Z.K."/>
            <person name="Risdian C."/>
            <person name="Ebrahimipour G.H."/>
            <person name="Wink J."/>
        </authorList>
    </citation>
    <scope>NUCLEOTIDE SEQUENCE [LARGE SCALE GENOMIC DNA]</scope>
    <source>
        <strain evidence="3 4">ZKHCc1 1396</strain>
    </source>
</reference>
<dbReference type="RefSeq" id="WP_193428211.1">
    <property type="nucleotide sequence ID" value="NZ_CBCSIP010000007.1"/>
</dbReference>
<name>A0ABR9PST2_9BACT</name>
<evidence type="ECO:0000313" key="3">
    <source>
        <dbReference type="EMBL" id="MBE4750992.1"/>
    </source>
</evidence>
<feature type="domain" description="AB hydrolase-1" evidence="2">
    <location>
        <begin position="25"/>
        <end position="129"/>
    </location>
</feature>
<dbReference type="Gene3D" id="3.40.50.1820">
    <property type="entry name" value="alpha/beta hydrolase"/>
    <property type="match status" value="1"/>
</dbReference>
<dbReference type="PRINTS" id="PR00412">
    <property type="entry name" value="EPOXHYDRLASE"/>
</dbReference>
<dbReference type="PANTHER" id="PTHR43329">
    <property type="entry name" value="EPOXIDE HYDROLASE"/>
    <property type="match status" value="1"/>
</dbReference>
<dbReference type="SUPFAM" id="SSF53474">
    <property type="entry name" value="alpha/beta-Hydrolases"/>
    <property type="match status" value="1"/>
</dbReference>
<dbReference type="InterPro" id="IPR000073">
    <property type="entry name" value="AB_hydrolase_1"/>
</dbReference>
<dbReference type="PRINTS" id="PR00111">
    <property type="entry name" value="ABHYDROLASE"/>
</dbReference>
<evidence type="ECO:0000259" key="2">
    <source>
        <dbReference type="Pfam" id="PF00561"/>
    </source>
</evidence>
<dbReference type="InterPro" id="IPR000639">
    <property type="entry name" value="Epox_hydrolase-like"/>
</dbReference>
<dbReference type="GO" id="GO:0016787">
    <property type="term" value="F:hydrolase activity"/>
    <property type="evidence" value="ECO:0007669"/>
    <property type="project" value="UniProtKB-KW"/>
</dbReference>
<organism evidence="3 4">
    <name type="scientific">Corallococcus soli</name>
    <dbReference type="NCBI Taxonomy" id="2710757"/>
    <lineage>
        <taxon>Bacteria</taxon>
        <taxon>Pseudomonadati</taxon>
        <taxon>Myxococcota</taxon>
        <taxon>Myxococcia</taxon>
        <taxon>Myxococcales</taxon>
        <taxon>Cystobacterineae</taxon>
        <taxon>Myxococcaceae</taxon>
        <taxon>Corallococcus</taxon>
    </lineage>
</organism>
<dbReference type="Proteomes" id="UP001516472">
    <property type="component" value="Unassembled WGS sequence"/>
</dbReference>
<accession>A0ABR9PST2</accession>
<comment type="caution">
    <text evidence="3">The sequence shown here is derived from an EMBL/GenBank/DDBJ whole genome shotgun (WGS) entry which is preliminary data.</text>
</comment>
<evidence type="ECO:0000313" key="4">
    <source>
        <dbReference type="Proteomes" id="UP001516472"/>
    </source>
</evidence>
<dbReference type="EMBL" id="JAAIYO010000007">
    <property type="protein sequence ID" value="MBE4750992.1"/>
    <property type="molecule type" value="Genomic_DNA"/>
</dbReference>
<keyword evidence="1 3" id="KW-0378">Hydrolase</keyword>
<sequence length="318" mass="35030">MAEITHRTVKTHGIHLHLAEAGQGPLVLLLHGWPESWYSWRHQLSALADAGYHAVAPDVRGYGQSDKPQEIEAYSMKHLLGDFVGLLDALGEKTAVVVGHDWGAAMAWTCAALHPDRFRAVVGMSVPHMGRTPLPPTQLFKHVFGEKWFYILYFQEPGVAEAEFEADIPKSVRLILAGVPSFDPQSPVVQARKPGDGFLTGVAAPETLPSWLTEEDIAYFAKELEGSGFRSGLNRYRNMDRDWAELPELATVKIEQPALFLIGEKDPGRAFAPIDPMKALVPNLQEPLVIPGAGHWIQQERAEEVNAALLAFLKALPA</sequence>
<dbReference type="Pfam" id="PF00561">
    <property type="entry name" value="Abhydrolase_1"/>
    <property type="match status" value="1"/>
</dbReference>
<dbReference type="InterPro" id="IPR029058">
    <property type="entry name" value="AB_hydrolase_fold"/>
</dbReference>
<keyword evidence="4" id="KW-1185">Reference proteome</keyword>
<protein>
    <submittedName>
        <fullName evidence="3">Alpha/beta hydrolase</fullName>
    </submittedName>
</protein>
<gene>
    <name evidence="3" type="ORF">G4177_22730</name>
</gene>